<evidence type="ECO:0000313" key="4">
    <source>
        <dbReference type="EMBL" id="KAJ0200281.1"/>
    </source>
</evidence>
<reference evidence="4 5" key="1">
    <citation type="journal article" date="2017" name="Nat. Commun.">
        <title>Genome assembly with in vitro proximity ligation data and whole-genome triplication in lettuce.</title>
        <authorList>
            <person name="Reyes-Chin-Wo S."/>
            <person name="Wang Z."/>
            <person name="Yang X."/>
            <person name="Kozik A."/>
            <person name="Arikit S."/>
            <person name="Song C."/>
            <person name="Xia L."/>
            <person name="Froenicke L."/>
            <person name="Lavelle D.O."/>
            <person name="Truco M.J."/>
            <person name="Xia R."/>
            <person name="Zhu S."/>
            <person name="Xu C."/>
            <person name="Xu H."/>
            <person name="Xu X."/>
            <person name="Cox K."/>
            <person name="Korf I."/>
            <person name="Meyers B.C."/>
            <person name="Michelmore R.W."/>
        </authorList>
    </citation>
    <scope>NUCLEOTIDE SEQUENCE [LARGE SCALE GENOMIC DNA]</scope>
    <source>
        <strain evidence="5">cv. Salinas</strain>
        <tissue evidence="4">Seedlings</tissue>
    </source>
</reference>
<dbReference type="Pfam" id="PF04043">
    <property type="entry name" value="PMEI"/>
    <property type="match status" value="1"/>
</dbReference>
<keyword evidence="1 2" id="KW-0732">Signal</keyword>
<proteinExistence type="predicted"/>
<dbReference type="EMBL" id="NBSK02000006">
    <property type="protein sequence ID" value="KAJ0200281.1"/>
    <property type="molecule type" value="Genomic_DNA"/>
</dbReference>
<dbReference type="GO" id="GO:0009505">
    <property type="term" value="C:plant-type cell wall"/>
    <property type="evidence" value="ECO:0000318"/>
    <property type="project" value="GO_Central"/>
</dbReference>
<dbReference type="GO" id="GO:0004857">
    <property type="term" value="F:enzyme inhibitor activity"/>
    <property type="evidence" value="ECO:0000318"/>
    <property type="project" value="GO_Central"/>
</dbReference>
<feature type="chain" id="PRO_5040224510" description="Pectinesterase inhibitor domain-containing protein" evidence="2">
    <location>
        <begin position="20"/>
        <end position="197"/>
    </location>
</feature>
<name>A0A9R1V615_LACSA</name>
<evidence type="ECO:0000256" key="2">
    <source>
        <dbReference type="SAM" id="SignalP"/>
    </source>
</evidence>
<evidence type="ECO:0000256" key="1">
    <source>
        <dbReference type="ARBA" id="ARBA00022729"/>
    </source>
</evidence>
<feature type="signal peptide" evidence="2">
    <location>
        <begin position="1"/>
        <end position="19"/>
    </location>
</feature>
<comment type="caution">
    <text evidence="4">The sequence shown here is derived from an EMBL/GenBank/DDBJ whole genome shotgun (WGS) entry which is preliminary data.</text>
</comment>
<dbReference type="PANTHER" id="PTHR31080">
    <property type="entry name" value="PECTINESTERASE INHIBITOR-LIKE"/>
    <property type="match status" value="1"/>
</dbReference>
<dbReference type="AlphaFoldDB" id="A0A9R1V615"/>
<keyword evidence="5" id="KW-1185">Reference proteome</keyword>
<accession>A0A9R1V615</accession>
<dbReference type="InterPro" id="IPR051955">
    <property type="entry name" value="PME_Inhibitor"/>
</dbReference>
<gene>
    <name evidence="4" type="ORF">LSAT_V11C600300500</name>
</gene>
<protein>
    <recommendedName>
        <fullName evidence="3">Pectinesterase inhibitor domain-containing protein</fullName>
    </recommendedName>
</protein>
<dbReference type="Gramene" id="rna-gnl|WGS:NBSK|LSAT_6X4280_mrna">
    <property type="protein sequence ID" value="cds-PLY93936.1"/>
    <property type="gene ID" value="gene-LSAT_6X4280"/>
</dbReference>
<dbReference type="SUPFAM" id="SSF101148">
    <property type="entry name" value="Plant invertase/pectin methylesterase inhibitor"/>
    <property type="match status" value="1"/>
</dbReference>
<dbReference type="Gene3D" id="1.20.140.40">
    <property type="entry name" value="Invertase/pectin methylesterase inhibitor family protein"/>
    <property type="match status" value="1"/>
</dbReference>
<dbReference type="InterPro" id="IPR035513">
    <property type="entry name" value="Invertase/methylesterase_inhib"/>
</dbReference>
<organism evidence="4 5">
    <name type="scientific">Lactuca sativa</name>
    <name type="common">Garden lettuce</name>
    <dbReference type="NCBI Taxonomy" id="4236"/>
    <lineage>
        <taxon>Eukaryota</taxon>
        <taxon>Viridiplantae</taxon>
        <taxon>Streptophyta</taxon>
        <taxon>Embryophyta</taxon>
        <taxon>Tracheophyta</taxon>
        <taxon>Spermatophyta</taxon>
        <taxon>Magnoliopsida</taxon>
        <taxon>eudicotyledons</taxon>
        <taxon>Gunneridae</taxon>
        <taxon>Pentapetalae</taxon>
        <taxon>asterids</taxon>
        <taxon>campanulids</taxon>
        <taxon>Asterales</taxon>
        <taxon>Asteraceae</taxon>
        <taxon>Cichorioideae</taxon>
        <taxon>Cichorieae</taxon>
        <taxon>Lactucinae</taxon>
        <taxon>Lactuca</taxon>
    </lineage>
</organism>
<dbReference type="NCBIfam" id="TIGR01614">
    <property type="entry name" value="PME_inhib"/>
    <property type="match status" value="1"/>
</dbReference>
<evidence type="ECO:0000259" key="3">
    <source>
        <dbReference type="SMART" id="SM00856"/>
    </source>
</evidence>
<dbReference type="InterPro" id="IPR006501">
    <property type="entry name" value="Pectinesterase_inhib_dom"/>
</dbReference>
<feature type="domain" description="Pectinesterase inhibitor" evidence="3">
    <location>
        <begin position="35"/>
        <end position="189"/>
    </location>
</feature>
<dbReference type="SMART" id="SM00856">
    <property type="entry name" value="PMEI"/>
    <property type="match status" value="1"/>
</dbReference>
<sequence length="197" mass="21436">MGPSTCFFVFFSLFLGAYARLHPVMHPIENETRTVSPDVIAKACEPSMEKDFCISVLKTQSIGDIKSLKQATFVALQTASREAVATAELIKITRQKEEEKDVVEDTIEEETLADCSQSYSSIVDMLADATSALLTGPNQLDVGVQILAAMTTAETCGKSISAGKKTRQVEEVAKKNENVRKLCSNALSIYNVYAKGN</sequence>
<dbReference type="OrthoDB" id="841681at2759"/>
<evidence type="ECO:0000313" key="5">
    <source>
        <dbReference type="Proteomes" id="UP000235145"/>
    </source>
</evidence>
<dbReference type="PANTHER" id="PTHR31080:SF291">
    <property type="entry name" value="OS08G0541800 PROTEIN"/>
    <property type="match status" value="1"/>
</dbReference>
<dbReference type="GO" id="GO:0009827">
    <property type="term" value="P:plant-type cell wall modification"/>
    <property type="evidence" value="ECO:0000318"/>
    <property type="project" value="GO_Central"/>
</dbReference>
<dbReference type="Proteomes" id="UP000235145">
    <property type="component" value="Unassembled WGS sequence"/>
</dbReference>